<dbReference type="Proteomes" id="UP000319160">
    <property type="component" value="Unassembled WGS sequence"/>
</dbReference>
<evidence type="ECO:0000313" key="2">
    <source>
        <dbReference type="EMBL" id="TRX92149.1"/>
    </source>
</evidence>
<dbReference type="STRING" id="2512241.A0A553HW13"/>
<sequence length="610" mass="69382">MDTSERCQYLISRPRVPIDAAARFVETRLVTSGQSDAVYSERGGNFVTVQQGKREEQISTDMWKQADAEKEELFHLIEQVQNKFEDKGSNILSGKELRRCKWDQVMAQVQETSNRWKSSPRRTSRAMHYIDNIAGVFTLVIGAAGRYKKVEDEIFQALSEIPEILEHSRRYIKIYADLRDHFLEKRTFDLFRSILRTLSHIMRFFNDSALRKISESILKQGSYKEELTASLEDVTKCSKKLQEEANQCLAWRLYRQDRMLQQTDQKSDQGLNLLQSIYQLLLASPIMGTNTNAYSVDGNAQQHIPAYQTAATMMDSLSDQTIEPKGRALDQLRTGEGSSRRASSGELAQEARKLLRSLRYDPNITCSDVDNCLRLGEAFDEGKKARAAAIITNPRFEEFMAKYLASSSLLINGREDMSSTDGISSLSYVTAKLARISETMESPLGSPYVVKYFCNQHPPFFDDSGIPPPVTMMVSLVAQLLAQMIEKGLDVNLSMLTKRDWQKVEKPNLKLLCKIFRELGDQLPPRSVVLCIIDDIAQYEIEPFMDDTDTIIRRLTRLVAGHDQIVFKLLVTCQGRALEISKYFINQTVDLTAEVEPDDSDSWKISAMSV</sequence>
<evidence type="ECO:0000259" key="1">
    <source>
        <dbReference type="Pfam" id="PF24809"/>
    </source>
</evidence>
<dbReference type="PANTHER" id="PTHR40619:SF3">
    <property type="entry name" value="FUNGAL STAND N-TERMINAL GOODBYE DOMAIN-CONTAINING PROTEIN"/>
    <property type="match status" value="1"/>
</dbReference>
<keyword evidence="3" id="KW-1185">Reference proteome</keyword>
<organism evidence="2 3">
    <name type="scientific">Xylaria flabelliformis</name>
    <dbReference type="NCBI Taxonomy" id="2512241"/>
    <lineage>
        <taxon>Eukaryota</taxon>
        <taxon>Fungi</taxon>
        <taxon>Dikarya</taxon>
        <taxon>Ascomycota</taxon>
        <taxon>Pezizomycotina</taxon>
        <taxon>Sordariomycetes</taxon>
        <taxon>Xylariomycetidae</taxon>
        <taxon>Xylariales</taxon>
        <taxon>Xylariaceae</taxon>
        <taxon>Xylaria</taxon>
    </lineage>
</organism>
<gene>
    <name evidence="2" type="ORF">FHL15_007016</name>
</gene>
<name>A0A553HW13_9PEZI</name>
<dbReference type="InterPro" id="IPR056125">
    <property type="entry name" value="DUF7708"/>
</dbReference>
<feature type="domain" description="DUF7708" evidence="1">
    <location>
        <begin position="129"/>
        <end position="247"/>
    </location>
</feature>
<dbReference type="OrthoDB" id="5419927at2759"/>
<comment type="caution">
    <text evidence="2">The sequence shown here is derived from an EMBL/GenBank/DDBJ whole genome shotgun (WGS) entry which is preliminary data.</text>
</comment>
<dbReference type="AlphaFoldDB" id="A0A553HW13"/>
<protein>
    <recommendedName>
        <fullName evidence="1">DUF7708 domain-containing protein</fullName>
    </recommendedName>
</protein>
<evidence type="ECO:0000313" key="3">
    <source>
        <dbReference type="Proteomes" id="UP000319160"/>
    </source>
</evidence>
<reference evidence="3" key="1">
    <citation type="submission" date="2019-06" db="EMBL/GenBank/DDBJ databases">
        <title>Draft genome sequence of the griseofulvin-producing fungus Xylaria cubensis strain G536.</title>
        <authorList>
            <person name="Mead M.E."/>
            <person name="Raja H.A."/>
            <person name="Steenwyk J.L."/>
            <person name="Knowles S.L."/>
            <person name="Oberlies N.H."/>
            <person name="Rokas A."/>
        </authorList>
    </citation>
    <scope>NUCLEOTIDE SEQUENCE [LARGE SCALE GENOMIC DNA]</scope>
    <source>
        <strain evidence="3">G536</strain>
    </source>
</reference>
<dbReference type="EMBL" id="VFLP01000039">
    <property type="protein sequence ID" value="TRX92149.1"/>
    <property type="molecule type" value="Genomic_DNA"/>
</dbReference>
<accession>A0A553HW13</accession>
<dbReference type="PANTHER" id="PTHR40619">
    <property type="entry name" value="FUNGAL STAND N-TERMINAL GOODBYE DOMAIN-CONTAINING PROTEIN"/>
    <property type="match status" value="1"/>
</dbReference>
<proteinExistence type="predicted"/>
<dbReference type="Pfam" id="PF24809">
    <property type="entry name" value="DUF7708"/>
    <property type="match status" value="1"/>
</dbReference>